<comment type="caution">
    <text evidence="1">The sequence shown here is derived from an EMBL/GenBank/DDBJ whole genome shotgun (WGS) entry which is preliminary data.</text>
</comment>
<sequence>MLEADWEACERGYYAGELRIQEKELRLYTKCNAIIAKHAAFFALIAYSALSMTPHWLDEALTSQTKKFFFYNFVVVAIGFNMLTMVVTSWCMIFGPGLAIRGPPGSMKRAVEGMRDEEAMTHLFFALGQVFLTLAAVALGFLKLPLAVACCIAVILVLFLGSTLAWYVRRPRASFSLTDFDGDVDFEALMLKDLDS</sequence>
<keyword evidence="2" id="KW-1185">Reference proteome</keyword>
<protein>
    <submittedName>
        <fullName evidence="1">Uncharacterized protein</fullName>
    </submittedName>
</protein>
<evidence type="ECO:0000313" key="1">
    <source>
        <dbReference type="EMBL" id="KAK7241546.1"/>
    </source>
</evidence>
<dbReference type="Proteomes" id="UP001363151">
    <property type="component" value="Unassembled WGS sequence"/>
</dbReference>
<proteinExistence type="predicted"/>
<reference evidence="1 2" key="1">
    <citation type="submission" date="2024-03" db="EMBL/GenBank/DDBJ databases">
        <title>Aureococcus anophagefferens CCMP1851 and Kratosvirus quantuckense: Draft genome of a second virus-susceptible host strain in the model system.</title>
        <authorList>
            <person name="Chase E."/>
            <person name="Truchon A.R."/>
            <person name="Schepens W."/>
            <person name="Wilhelm S.W."/>
        </authorList>
    </citation>
    <scope>NUCLEOTIDE SEQUENCE [LARGE SCALE GENOMIC DNA]</scope>
    <source>
        <strain evidence="1 2">CCMP1851</strain>
    </source>
</reference>
<gene>
    <name evidence="1" type="ORF">SO694_0027106</name>
</gene>
<dbReference type="EMBL" id="JBBJCI010000185">
    <property type="protein sequence ID" value="KAK7241546.1"/>
    <property type="molecule type" value="Genomic_DNA"/>
</dbReference>
<organism evidence="1 2">
    <name type="scientific">Aureococcus anophagefferens</name>
    <name type="common">Harmful bloom alga</name>
    <dbReference type="NCBI Taxonomy" id="44056"/>
    <lineage>
        <taxon>Eukaryota</taxon>
        <taxon>Sar</taxon>
        <taxon>Stramenopiles</taxon>
        <taxon>Ochrophyta</taxon>
        <taxon>Pelagophyceae</taxon>
        <taxon>Pelagomonadales</taxon>
        <taxon>Pelagomonadaceae</taxon>
        <taxon>Aureococcus</taxon>
    </lineage>
</organism>
<name>A0ABR1FZN6_AURAN</name>
<accession>A0ABR1FZN6</accession>
<dbReference type="KEGG" id="aaf:AURANDRAFT_61247"/>
<evidence type="ECO:0000313" key="2">
    <source>
        <dbReference type="Proteomes" id="UP001363151"/>
    </source>
</evidence>